<keyword evidence="3" id="KW-0472">Membrane</keyword>
<protein>
    <submittedName>
        <fullName evidence="4">Uncharacterized protein</fullName>
    </submittedName>
</protein>
<organism evidence="4 5">
    <name type="scientific">Albugo candida</name>
    <dbReference type="NCBI Taxonomy" id="65357"/>
    <lineage>
        <taxon>Eukaryota</taxon>
        <taxon>Sar</taxon>
        <taxon>Stramenopiles</taxon>
        <taxon>Oomycota</taxon>
        <taxon>Peronosporomycetes</taxon>
        <taxon>Albuginales</taxon>
        <taxon>Albuginaceae</taxon>
        <taxon>Albugo</taxon>
    </lineage>
</organism>
<comment type="caution">
    <text evidence="4">The sequence shown here is derived from an EMBL/GenBank/DDBJ whole genome shotgun (WGS) entry which is preliminary data.</text>
</comment>
<feature type="transmembrane region" description="Helical" evidence="3">
    <location>
        <begin position="1425"/>
        <end position="1446"/>
    </location>
</feature>
<evidence type="ECO:0000256" key="1">
    <source>
        <dbReference type="SAM" id="Coils"/>
    </source>
</evidence>
<dbReference type="OrthoDB" id="494993at2759"/>
<proteinExistence type="predicted"/>
<reference evidence="4 5" key="1">
    <citation type="submission" date="2012-05" db="EMBL/GenBank/DDBJ databases">
        <title>Recombination and specialization in a pathogen metapopulation.</title>
        <authorList>
            <person name="Gardiner A."/>
            <person name="Kemen E."/>
            <person name="Schultz-Larsen T."/>
            <person name="MacLean D."/>
            <person name="Van Oosterhout C."/>
            <person name="Jones J.D.G."/>
        </authorList>
    </citation>
    <scope>NUCLEOTIDE SEQUENCE [LARGE SCALE GENOMIC DNA]</scope>
    <source>
        <strain evidence="4 5">Ac Nc2</strain>
    </source>
</reference>
<keyword evidence="3" id="KW-0812">Transmembrane</keyword>
<accession>A0A024GP44</accession>
<feature type="compositionally biased region" description="Polar residues" evidence="2">
    <location>
        <begin position="42"/>
        <end position="53"/>
    </location>
</feature>
<keyword evidence="1" id="KW-0175">Coiled coil</keyword>
<dbReference type="InParanoid" id="A0A024GP44"/>
<dbReference type="Proteomes" id="UP000053237">
    <property type="component" value="Unassembled WGS sequence"/>
</dbReference>
<feature type="region of interest" description="Disordered" evidence="2">
    <location>
        <begin position="42"/>
        <end position="61"/>
    </location>
</feature>
<name>A0A024GP44_9STRA</name>
<feature type="coiled-coil region" evidence="1">
    <location>
        <begin position="487"/>
        <end position="514"/>
    </location>
</feature>
<dbReference type="EMBL" id="CAIX01000205">
    <property type="protein sequence ID" value="CCI48123.1"/>
    <property type="molecule type" value="Genomic_DNA"/>
</dbReference>
<evidence type="ECO:0000256" key="2">
    <source>
        <dbReference type="SAM" id="MobiDB-lite"/>
    </source>
</evidence>
<sequence>MKSTRACVSSPTSDGKTALYLARNSFHSSNVCLKLASSCPQFPHSPQGNSSPKSDAKSRSPMHPVLIPVSRRSSSPIHIAGMNIRPSVDPIAPSQHHAFHAHNSDQLLEQVSVLKSMLGLSEDELQWKIDSLKGNAFLIAEHQLDLAEEKYDRLLCEQSQLNTTATNKQCDRLERILTECITYLKDERHPPKQSLRNVLDEAILTKLEDEAKAWTHSTCILNFLAPKLSLQNSVLLESLQKLFADTVTESLFQCEKAVQECADFASARTLTLLHQEQEIAETMKTIEIWKSRRESAKEYASEMLKRERLWTLQQTDVNAQSLRLLRSLIPLDIHFLSVEGLIERAYGLGVLYTYDLAAYLKTNRFLHWVVLHENDIARDTFLSALSAPFFTDITAYDIHECRAVWAVMPEHFEADKDERKAAWRIQFRNHLEMMVKQDSGQMIRAGWDPTRHARCEIPLYPLSGKQLLNPIYTYPCESEIDAKLEKYSAQNQRLAHKKEAISKLEIEIPQAKVEYLAIADDARCEDIQKRVSKEMLVRLRDQAKAKYQGLVKSRDTLVLDLKHLERVIATSTPSLEQYTTEIERIRQLDETTRSSRIIGPFPQTLNIEPRARVAFRKMSVEEEIHERREELSHAIAEREKEAEISDESLVAPNNEDETQRILSPKAVRIAPQVLQFLKNAHQRVHSSRTLPWRRSTEPAKKAQENCLERDDVNFSCLDAIPRAKSKAVSRLFENCTEVGFVLEPERPVSFLLELQKITCDHRKVLYLISLYAVAAETSKQNERWIRQVPLFVLMFEAIVRGKLDFDYAPASIRLSYKGKSMRRWLNISQEGKTALEDLWDDGLVNGIKLSSDDFQPVTAYQVSSLGQTYLSQMCPSEREEINSFVFPQPLIEPKALQVSYDGYRFYLRSGAFLRASSVTDSEDVSYVSSPYLPHCLRSPGYYQVTETSNAHRAQECFSGCSNITKSTTEVIALDTVYSLIGEWVPFGSNQIVALNERIGALDRCQGGILTSQIDVSPTDAHFKMPVGQTQVRILDYDFVRCINLEAESHFPESPGIVQIEHFGMHLNCDGCLVYGIKVDAIMNRASNDVPIDYLARLLVDVHQDSSILINDLLSRYQLSMLDMIYLGDSFQRNKYNCIMAKSIVPKVPAQTYKTDKKLANELAQVLGDIQACYDLTPNDVLILGRAGCLLVGPNNARFEEEMTAYVGLVSRDLFCKNFFARTFVLDARLKDIRQLIHFLQKEPSKVALVRQRLTIVSKDTILLAETLEYLLDSLEDVELGFTARTLAKNLRDMERDRGGTGLDGKMYKILSLQQLHGQILLRCRDSGKLMDNTMQQLEQLQMIAESMATSQLESASLDMSLNTHILSKAVRSQENGECVLQALKFLVAGVFLFDLIDHLDGGTWHTEVPHWVRKYLLENLYAHPFVWWGANLVLLVCSQIVLYQMARRMVRQYMGWYAVTLELNEKISIKQLNRFLASKCIIQMEKRHICQSVIDGNMGGQFMSVRWKEQRKQNTEAWNNKTVVQAVVDVKHQFLLYVTIHFHARKNMLSNSECLQKFRQQMKKASVLSS</sequence>
<evidence type="ECO:0000313" key="5">
    <source>
        <dbReference type="Proteomes" id="UP000053237"/>
    </source>
</evidence>
<keyword evidence="3" id="KW-1133">Transmembrane helix</keyword>
<evidence type="ECO:0000256" key="3">
    <source>
        <dbReference type="SAM" id="Phobius"/>
    </source>
</evidence>
<evidence type="ECO:0000313" key="4">
    <source>
        <dbReference type="EMBL" id="CCI48123.1"/>
    </source>
</evidence>
<keyword evidence="5" id="KW-1185">Reference proteome</keyword>
<gene>
    <name evidence="4" type="ORF">BN9_091850</name>
</gene>